<keyword evidence="6" id="KW-0805">Transcription regulation</keyword>
<evidence type="ECO:0000256" key="1">
    <source>
        <dbReference type="ARBA" id="ARBA00004123"/>
    </source>
</evidence>
<comment type="subcellular location">
    <subcellularLocation>
        <location evidence="1 10">Nucleus</location>
    </subcellularLocation>
</comment>
<evidence type="ECO:0000256" key="11">
    <source>
        <dbReference type="SAM" id="MobiDB-lite"/>
    </source>
</evidence>
<evidence type="ECO:0000259" key="12">
    <source>
        <dbReference type="PROSITE" id="PS50039"/>
    </source>
</evidence>
<keyword evidence="8" id="KW-0804">Transcription</keyword>
<evidence type="ECO:0000256" key="3">
    <source>
        <dbReference type="ARBA" id="ARBA00022723"/>
    </source>
</evidence>
<dbReference type="Gene3D" id="1.20.5.340">
    <property type="match status" value="1"/>
</dbReference>
<keyword evidence="2" id="KW-0678">Repressor</keyword>
<feature type="region of interest" description="Disordered" evidence="11">
    <location>
        <begin position="226"/>
        <end position="273"/>
    </location>
</feature>
<dbReference type="AlphaFoldDB" id="A0A8S2DM67"/>
<dbReference type="InterPro" id="IPR036390">
    <property type="entry name" value="WH_DNA-bd_sf"/>
</dbReference>
<keyword evidence="5" id="KW-0862">Zinc</keyword>
<feature type="compositionally biased region" description="Low complexity" evidence="11">
    <location>
        <begin position="242"/>
        <end position="273"/>
    </location>
</feature>
<dbReference type="FunFam" id="1.10.10.10:FF:000010">
    <property type="entry name" value="Forkhead box P2 isoform B"/>
    <property type="match status" value="1"/>
</dbReference>
<evidence type="ECO:0000256" key="7">
    <source>
        <dbReference type="ARBA" id="ARBA00023125"/>
    </source>
</evidence>
<dbReference type="InterPro" id="IPR001766">
    <property type="entry name" value="Fork_head_dom"/>
</dbReference>
<feature type="compositionally biased region" description="Acidic residues" evidence="11">
    <location>
        <begin position="708"/>
        <end position="721"/>
    </location>
</feature>
<keyword evidence="4" id="KW-0863">Zinc-finger</keyword>
<feature type="compositionally biased region" description="Acidic residues" evidence="11">
    <location>
        <begin position="493"/>
        <end position="515"/>
    </location>
</feature>
<evidence type="ECO:0000313" key="14">
    <source>
        <dbReference type="EMBL" id="CAF3702763.1"/>
    </source>
</evidence>
<dbReference type="GO" id="GO:0008270">
    <property type="term" value="F:zinc ion binding"/>
    <property type="evidence" value="ECO:0007669"/>
    <property type="project" value="UniProtKB-KW"/>
</dbReference>
<gene>
    <name evidence="13" type="ORF">OVA965_LOCUS10867</name>
    <name evidence="14" type="ORF">TMI583_LOCUS10863</name>
</gene>
<feature type="region of interest" description="Disordered" evidence="11">
    <location>
        <begin position="343"/>
        <end position="411"/>
    </location>
</feature>
<dbReference type="InterPro" id="IPR032354">
    <property type="entry name" value="FOXP-CC"/>
</dbReference>
<feature type="region of interest" description="Disordered" evidence="11">
    <location>
        <begin position="474"/>
        <end position="549"/>
    </location>
</feature>
<dbReference type="Proteomes" id="UP000682733">
    <property type="component" value="Unassembled WGS sequence"/>
</dbReference>
<dbReference type="PRINTS" id="PR00053">
    <property type="entry name" value="FORKHEAD"/>
</dbReference>
<evidence type="ECO:0000256" key="4">
    <source>
        <dbReference type="ARBA" id="ARBA00022771"/>
    </source>
</evidence>
<dbReference type="PROSITE" id="PS50039">
    <property type="entry name" value="FORK_HEAD_3"/>
    <property type="match status" value="1"/>
</dbReference>
<evidence type="ECO:0000256" key="9">
    <source>
        <dbReference type="ARBA" id="ARBA00023242"/>
    </source>
</evidence>
<comment type="caution">
    <text evidence="13">The sequence shown here is derived from an EMBL/GenBank/DDBJ whole genome shotgun (WGS) entry which is preliminary data.</text>
</comment>
<sequence>MRVTTSTRSSKLNSSNSKTRTSASTPTAATVVTNGLINPQASGISPTTNNNSLRLLDGTSNDTAIYSTSSNSSTNQQPSAAALLQQYLQPTNALQNILIQQILASPEQQRLLVEKINQQLNEQIQLNLLQQQQSSQTAQPSNDLIKHIQQQLQQLAVQQQQQQQQLLLQQVQQSSSNNKQQQIPSLFSNLSQQSSTTTGTTNVHPTIAQFLQQNNGLNLLAATSNVTDSRQMPSRTSSSVVNNHSQVASDSSSSSISNTNTTSLLQSSSSATNSHPLYQRSYCRWPSCDTICVSLIDFTRHLNEEHSLDDRSVAQARVQQHVVQQLEALLSREREILQAMMRHLHGGGGGSGSNNSNSGQTNGPSSHNSTTNNLNSTTSNSLSSSSSTITNGTRTYHPLTRSQLSSSSPTYHSVVKVENSYATPSTSSNNTDYIASQVAAATAAAVNLSSFAVTPTSAAELAVKSLLKQQPQDLRASLSCTTPPPMNLQERDQDQDDMASNDEDGNESNNDESENADQQSLEATPTQSIIGTRTKHERRSANMHGKKAGKELKNREFYKSADVRPPFTYATLIRQAIIESAESQLTLNEIYKWFEAQFLYFRKNAQTWKNAVRHNLSLHKCFMRVENIKGAVWTVDENEFCKRRAQRGVPNETSSPYGHHVSSGRLSDEQQLYSLPFNMEDDYKDFKGLINHELALAAAAAGGGNDNGENEGGYEEDDGQQSDEQSVVEQNGAQEGEMTEYDQTNEEEQDEEQNDMSLNQGDDEQTDE</sequence>
<feature type="region of interest" description="Disordered" evidence="11">
    <location>
        <begin position="645"/>
        <end position="665"/>
    </location>
</feature>
<keyword evidence="9 10" id="KW-0539">Nucleus</keyword>
<accession>A0A8S2DM67</accession>
<dbReference type="PANTHER" id="PTHR45796:SF4">
    <property type="entry name" value="FORKHEAD BOX P, ISOFORM C"/>
    <property type="match status" value="1"/>
</dbReference>
<dbReference type="GO" id="GO:0000978">
    <property type="term" value="F:RNA polymerase II cis-regulatory region sequence-specific DNA binding"/>
    <property type="evidence" value="ECO:0007669"/>
    <property type="project" value="TreeGrafter"/>
</dbReference>
<dbReference type="Gene3D" id="1.10.10.10">
    <property type="entry name" value="Winged helix-like DNA-binding domain superfamily/Winged helix DNA-binding domain"/>
    <property type="match status" value="1"/>
</dbReference>
<dbReference type="GO" id="GO:0000981">
    <property type="term" value="F:DNA-binding transcription factor activity, RNA polymerase II-specific"/>
    <property type="evidence" value="ECO:0007669"/>
    <property type="project" value="TreeGrafter"/>
</dbReference>
<evidence type="ECO:0000256" key="5">
    <source>
        <dbReference type="ARBA" id="ARBA00022833"/>
    </source>
</evidence>
<dbReference type="SMART" id="SM00339">
    <property type="entry name" value="FH"/>
    <property type="match status" value="1"/>
</dbReference>
<protein>
    <recommendedName>
        <fullName evidence="12">Fork-head domain-containing protein</fullName>
    </recommendedName>
</protein>
<evidence type="ECO:0000256" key="8">
    <source>
        <dbReference type="ARBA" id="ARBA00023163"/>
    </source>
</evidence>
<dbReference type="InterPro" id="IPR030456">
    <property type="entry name" value="TF_fork_head_CS_2"/>
</dbReference>
<name>A0A8S2DM67_9BILA</name>
<dbReference type="Pfam" id="PF16159">
    <property type="entry name" value="FOXP-CC"/>
    <property type="match status" value="1"/>
</dbReference>
<dbReference type="EMBL" id="CAJOBA010004096">
    <property type="protein sequence ID" value="CAF3702763.1"/>
    <property type="molecule type" value="Genomic_DNA"/>
</dbReference>
<keyword evidence="3" id="KW-0479">Metal-binding</keyword>
<dbReference type="EMBL" id="CAJNOK010004094">
    <property type="protein sequence ID" value="CAF0925674.1"/>
    <property type="molecule type" value="Genomic_DNA"/>
</dbReference>
<dbReference type="InterPro" id="IPR036388">
    <property type="entry name" value="WH-like_DNA-bd_sf"/>
</dbReference>
<feature type="compositionally biased region" description="Polar residues" evidence="11">
    <location>
        <begin position="516"/>
        <end position="531"/>
    </location>
</feature>
<feature type="compositionally biased region" description="Low complexity" evidence="11">
    <location>
        <begin position="353"/>
        <end position="391"/>
    </location>
</feature>
<evidence type="ECO:0000256" key="2">
    <source>
        <dbReference type="ARBA" id="ARBA00022491"/>
    </source>
</evidence>
<dbReference type="Pfam" id="PF00250">
    <property type="entry name" value="Forkhead"/>
    <property type="match status" value="1"/>
</dbReference>
<evidence type="ECO:0000256" key="6">
    <source>
        <dbReference type="ARBA" id="ARBA00023015"/>
    </source>
</evidence>
<feature type="region of interest" description="Disordered" evidence="11">
    <location>
        <begin position="701"/>
        <end position="768"/>
    </location>
</feature>
<proteinExistence type="predicted"/>
<keyword evidence="7 10" id="KW-0238">DNA-binding</keyword>
<feature type="region of interest" description="Disordered" evidence="11">
    <location>
        <begin position="37"/>
        <end position="56"/>
    </location>
</feature>
<organism evidence="13 15">
    <name type="scientific">Didymodactylos carnosus</name>
    <dbReference type="NCBI Taxonomy" id="1234261"/>
    <lineage>
        <taxon>Eukaryota</taxon>
        <taxon>Metazoa</taxon>
        <taxon>Spiralia</taxon>
        <taxon>Gnathifera</taxon>
        <taxon>Rotifera</taxon>
        <taxon>Eurotatoria</taxon>
        <taxon>Bdelloidea</taxon>
        <taxon>Philodinida</taxon>
        <taxon>Philodinidae</taxon>
        <taxon>Didymodactylos</taxon>
    </lineage>
</organism>
<feature type="compositionally biased region" description="Acidic residues" evidence="11">
    <location>
        <begin position="737"/>
        <end position="754"/>
    </location>
</feature>
<evidence type="ECO:0000313" key="15">
    <source>
        <dbReference type="Proteomes" id="UP000677228"/>
    </source>
</evidence>
<dbReference type="PROSITE" id="PS00658">
    <property type="entry name" value="FORK_HEAD_2"/>
    <property type="match status" value="1"/>
</dbReference>
<dbReference type="InterPro" id="IPR050998">
    <property type="entry name" value="FOXP"/>
</dbReference>
<dbReference type="PANTHER" id="PTHR45796">
    <property type="entry name" value="FORKHEAD BOX P, ISOFORM C"/>
    <property type="match status" value="1"/>
</dbReference>
<dbReference type="Proteomes" id="UP000677228">
    <property type="component" value="Unassembled WGS sequence"/>
</dbReference>
<feature type="compositionally biased region" description="Polar residues" evidence="11">
    <location>
        <begin position="226"/>
        <end position="241"/>
    </location>
</feature>
<dbReference type="GO" id="GO:0005634">
    <property type="term" value="C:nucleus"/>
    <property type="evidence" value="ECO:0007669"/>
    <property type="project" value="UniProtKB-SubCell"/>
</dbReference>
<feature type="domain" description="Fork-head" evidence="12">
    <location>
        <begin position="564"/>
        <end position="638"/>
    </location>
</feature>
<evidence type="ECO:0000313" key="13">
    <source>
        <dbReference type="EMBL" id="CAF0925674.1"/>
    </source>
</evidence>
<feature type="DNA-binding region" description="Fork-head" evidence="10">
    <location>
        <begin position="564"/>
        <end position="638"/>
    </location>
</feature>
<evidence type="ECO:0000256" key="10">
    <source>
        <dbReference type="PROSITE-ProRule" id="PRU00089"/>
    </source>
</evidence>
<reference evidence="13" key="1">
    <citation type="submission" date="2021-02" db="EMBL/GenBank/DDBJ databases">
        <authorList>
            <person name="Nowell W R."/>
        </authorList>
    </citation>
    <scope>NUCLEOTIDE SEQUENCE</scope>
</reference>
<feature type="region of interest" description="Disordered" evidence="11">
    <location>
        <begin position="1"/>
        <end position="27"/>
    </location>
</feature>
<feature type="compositionally biased region" description="Polar residues" evidence="11">
    <location>
        <begin position="400"/>
        <end position="411"/>
    </location>
</feature>
<feature type="compositionally biased region" description="Polar residues" evidence="11">
    <location>
        <begin position="722"/>
        <end position="733"/>
    </location>
</feature>
<dbReference type="SUPFAM" id="SSF46785">
    <property type="entry name" value="Winged helix' DNA-binding domain"/>
    <property type="match status" value="1"/>
</dbReference>